<evidence type="ECO:0000313" key="3">
    <source>
        <dbReference type="Proteomes" id="UP000463946"/>
    </source>
</evidence>
<proteinExistence type="predicted"/>
<accession>A0A6B9LJ64</accession>
<dbReference type="Gene3D" id="1.10.260.40">
    <property type="entry name" value="lambda repressor-like DNA-binding domains"/>
    <property type="match status" value="1"/>
</dbReference>
<dbReference type="InterPro" id="IPR010982">
    <property type="entry name" value="Lambda_DNA-bd_dom_sf"/>
</dbReference>
<dbReference type="SMART" id="SM00530">
    <property type="entry name" value="HTH_XRE"/>
    <property type="match status" value="1"/>
</dbReference>
<dbReference type="Pfam" id="PF13560">
    <property type="entry name" value="HTH_31"/>
    <property type="match status" value="1"/>
</dbReference>
<keyword evidence="3" id="KW-1185">Reference proteome</keyword>
<dbReference type="EMBL" id="MN813686">
    <property type="protein sequence ID" value="QHB37349.1"/>
    <property type="molecule type" value="Genomic_DNA"/>
</dbReference>
<dbReference type="Proteomes" id="UP000463946">
    <property type="component" value="Segment"/>
</dbReference>
<dbReference type="GeneID" id="60320911"/>
<dbReference type="GO" id="GO:0003677">
    <property type="term" value="F:DNA binding"/>
    <property type="evidence" value="ECO:0007669"/>
    <property type="project" value="InterPro"/>
</dbReference>
<dbReference type="KEGG" id="vg:60320911"/>
<dbReference type="SUPFAM" id="SSF47413">
    <property type="entry name" value="lambda repressor-like DNA-binding domains"/>
    <property type="match status" value="1"/>
</dbReference>
<dbReference type="PROSITE" id="PS50943">
    <property type="entry name" value="HTH_CROC1"/>
    <property type="match status" value="1"/>
</dbReference>
<sequence length="171" mass="19069">MNQTDLLALATMVLYPERTVVVATYHPTKEHDMTDTATATRRPETYTHGLGEHIRALRLYIGLSQRDMADRMGKDRRDYQRIENGRDACPPGLLGMIEELADAFAYQVERVCDEAEKHADEHGTPLVIEVIEDGSPGKEWERLVAGRAAVETSADAPITLTMSGKSKQRST</sequence>
<feature type="domain" description="HTH cro/C1-type" evidence="1">
    <location>
        <begin position="54"/>
        <end position="86"/>
    </location>
</feature>
<reference evidence="2 3" key="1">
    <citation type="submission" date="2019-12" db="EMBL/GenBank/DDBJ databases">
        <authorList>
            <person name="Lauer M.J."/>
            <person name="Curtus N.L."/>
            <person name="Garlena R.A."/>
            <person name="Russell D.A."/>
            <person name="Pope W.H."/>
            <person name="Jacobs-Sera D."/>
            <person name="Hatfull G.F."/>
        </authorList>
    </citation>
    <scope>NUCLEOTIDE SEQUENCE [LARGE SCALE GENOMIC DNA]</scope>
</reference>
<evidence type="ECO:0000313" key="2">
    <source>
        <dbReference type="EMBL" id="QHB37349.1"/>
    </source>
</evidence>
<dbReference type="InterPro" id="IPR001387">
    <property type="entry name" value="Cro/C1-type_HTH"/>
</dbReference>
<gene>
    <name evidence="2" type="primary">47</name>
    <name evidence="2" type="ORF">PBI_BIRDSNEST_47</name>
</gene>
<protein>
    <submittedName>
        <fullName evidence="2">Helix-turn-helix DNA binding domain protein</fullName>
    </submittedName>
</protein>
<dbReference type="RefSeq" id="YP_009949506.1">
    <property type="nucleotide sequence ID" value="NC_051581.1"/>
</dbReference>
<organism evidence="2 3">
    <name type="scientific">Mycobacterium phage BirdsNest</name>
    <dbReference type="NCBI Taxonomy" id="2686231"/>
    <lineage>
        <taxon>Viruses</taxon>
        <taxon>Duplodnaviria</taxon>
        <taxon>Heunggongvirae</taxon>
        <taxon>Uroviricota</taxon>
        <taxon>Caudoviricetes</taxon>
        <taxon>Bclasvirinae</taxon>
        <taxon>Birdsnestvirus</taxon>
        <taxon>Birdsnestvirus birdsnest</taxon>
    </lineage>
</organism>
<name>A0A6B9LJ64_9CAUD</name>
<dbReference type="CDD" id="cd00093">
    <property type="entry name" value="HTH_XRE"/>
    <property type="match status" value="1"/>
</dbReference>
<evidence type="ECO:0000259" key="1">
    <source>
        <dbReference type="PROSITE" id="PS50943"/>
    </source>
</evidence>